<evidence type="ECO:0008006" key="4">
    <source>
        <dbReference type="Google" id="ProtNLM"/>
    </source>
</evidence>
<dbReference type="AlphaFoldDB" id="A0A8S9X406"/>
<evidence type="ECO:0000313" key="3">
    <source>
        <dbReference type="Proteomes" id="UP000466442"/>
    </source>
</evidence>
<keyword evidence="3" id="KW-1185">Reference proteome</keyword>
<reference evidence="2" key="1">
    <citation type="journal article" date="2021" name="Mol. Ecol. Resour.">
        <title>Apolygus lucorum genome provides insights into omnivorousness and mesophyll feeding.</title>
        <authorList>
            <person name="Liu Y."/>
            <person name="Liu H."/>
            <person name="Wang H."/>
            <person name="Huang T."/>
            <person name="Liu B."/>
            <person name="Yang B."/>
            <person name="Yin L."/>
            <person name="Li B."/>
            <person name="Zhang Y."/>
            <person name="Zhang S."/>
            <person name="Jiang F."/>
            <person name="Zhang X."/>
            <person name="Ren Y."/>
            <person name="Wang B."/>
            <person name="Wang S."/>
            <person name="Lu Y."/>
            <person name="Wu K."/>
            <person name="Fan W."/>
            <person name="Wang G."/>
        </authorList>
    </citation>
    <scope>NUCLEOTIDE SEQUENCE</scope>
    <source>
        <strain evidence="2">12Hb</strain>
    </source>
</reference>
<keyword evidence="1" id="KW-0732">Signal</keyword>
<feature type="chain" id="PRO_5035914502" description="Cystatin domain-containing protein" evidence="1">
    <location>
        <begin position="24"/>
        <end position="208"/>
    </location>
</feature>
<sequence length="208" mass="23691">MMNLALLVGIAACVVFAPTGSEADQVVWEDIRPTPALMDQLREVIAHKNPFVIPVAIIRARMQVGTGFNYDVMFLSATNRLCRVWWHLKRTGLRVQWRFEEPRKMMKLAFLVASVVFATTGSAATLNQEEIGPTPELMKQLKKLVAEKYPHVTSFKIIKVIKNTFAQKNGDIINFWVTIKASNNQICRADWWSRPNKPITYFHLSGCN</sequence>
<name>A0A8S9X406_APOLU</name>
<accession>A0A8S9X406</accession>
<protein>
    <recommendedName>
        <fullName evidence="4">Cystatin domain-containing protein</fullName>
    </recommendedName>
</protein>
<evidence type="ECO:0000313" key="2">
    <source>
        <dbReference type="EMBL" id="KAF6202826.1"/>
    </source>
</evidence>
<evidence type="ECO:0000256" key="1">
    <source>
        <dbReference type="SAM" id="SignalP"/>
    </source>
</evidence>
<comment type="caution">
    <text evidence="2">The sequence shown here is derived from an EMBL/GenBank/DDBJ whole genome shotgun (WGS) entry which is preliminary data.</text>
</comment>
<gene>
    <name evidence="2" type="ORF">GE061_003231</name>
</gene>
<dbReference type="EMBL" id="WIXP02000011">
    <property type="protein sequence ID" value="KAF6202826.1"/>
    <property type="molecule type" value="Genomic_DNA"/>
</dbReference>
<organism evidence="2 3">
    <name type="scientific">Apolygus lucorum</name>
    <name type="common">Small green plant bug</name>
    <name type="synonym">Lygocoris lucorum</name>
    <dbReference type="NCBI Taxonomy" id="248454"/>
    <lineage>
        <taxon>Eukaryota</taxon>
        <taxon>Metazoa</taxon>
        <taxon>Ecdysozoa</taxon>
        <taxon>Arthropoda</taxon>
        <taxon>Hexapoda</taxon>
        <taxon>Insecta</taxon>
        <taxon>Pterygota</taxon>
        <taxon>Neoptera</taxon>
        <taxon>Paraneoptera</taxon>
        <taxon>Hemiptera</taxon>
        <taxon>Heteroptera</taxon>
        <taxon>Panheteroptera</taxon>
        <taxon>Cimicomorpha</taxon>
        <taxon>Miridae</taxon>
        <taxon>Mirini</taxon>
        <taxon>Apolygus</taxon>
    </lineage>
</organism>
<feature type="signal peptide" evidence="1">
    <location>
        <begin position="1"/>
        <end position="23"/>
    </location>
</feature>
<dbReference type="Proteomes" id="UP000466442">
    <property type="component" value="Unassembled WGS sequence"/>
</dbReference>
<proteinExistence type="predicted"/>